<keyword evidence="4" id="KW-1185">Reference proteome</keyword>
<name>A0A939DCS3_9GAMM</name>
<dbReference type="EMBL" id="JAFKCZ010000002">
    <property type="protein sequence ID" value="MBN7795536.1"/>
    <property type="molecule type" value="Genomic_DNA"/>
</dbReference>
<sequence>MAGLVTLVWRLLALGALALGFIGVVVPGLPTVPFLLLAAWCGGRGWPAMERWLLAHPRYGDTIRHWREHRAIPRKAKWAASAMMVLSATSVLVFPAPVAVRVILPAFLLCVAIWVWRRPDV</sequence>
<keyword evidence="1 2" id="KW-0472">Membrane</keyword>
<dbReference type="InterPro" id="IPR007401">
    <property type="entry name" value="DUF454"/>
</dbReference>
<gene>
    <name evidence="3" type="ORF">JYP50_02970</name>
</gene>
<protein>
    <recommendedName>
        <fullName evidence="1">Inner membrane protein</fullName>
    </recommendedName>
</protein>
<organism evidence="3 4">
    <name type="scientific">Parahaliea mediterranea</name>
    <dbReference type="NCBI Taxonomy" id="651086"/>
    <lineage>
        <taxon>Bacteria</taxon>
        <taxon>Pseudomonadati</taxon>
        <taxon>Pseudomonadota</taxon>
        <taxon>Gammaproteobacteria</taxon>
        <taxon>Cellvibrionales</taxon>
        <taxon>Halieaceae</taxon>
        <taxon>Parahaliea</taxon>
    </lineage>
</organism>
<evidence type="ECO:0000313" key="3">
    <source>
        <dbReference type="EMBL" id="MBN7795536.1"/>
    </source>
</evidence>
<dbReference type="PIRSF" id="PIRSF016789">
    <property type="entry name" value="DUF454"/>
    <property type="match status" value="1"/>
</dbReference>
<keyword evidence="1" id="KW-1003">Cell membrane</keyword>
<dbReference type="Pfam" id="PF04304">
    <property type="entry name" value="DUF454"/>
    <property type="match status" value="1"/>
</dbReference>
<proteinExistence type="predicted"/>
<keyword evidence="1" id="KW-0997">Cell inner membrane</keyword>
<dbReference type="PANTHER" id="PTHR35813">
    <property type="entry name" value="INNER MEMBRANE PROTEIN YBAN"/>
    <property type="match status" value="1"/>
</dbReference>
<keyword evidence="2" id="KW-0812">Transmembrane</keyword>
<dbReference type="AlphaFoldDB" id="A0A939DCS3"/>
<evidence type="ECO:0000256" key="2">
    <source>
        <dbReference type="SAM" id="Phobius"/>
    </source>
</evidence>
<dbReference type="PANTHER" id="PTHR35813:SF1">
    <property type="entry name" value="INNER MEMBRANE PROTEIN YBAN"/>
    <property type="match status" value="1"/>
</dbReference>
<evidence type="ECO:0000313" key="4">
    <source>
        <dbReference type="Proteomes" id="UP000664303"/>
    </source>
</evidence>
<evidence type="ECO:0000256" key="1">
    <source>
        <dbReference type="PIRNR" id="PIRNR016789"/>
    </source>
</evidence>
<keyword evidence="2" id="KW-1133">Transmembrane helix</keyword>
<feature type="transmembrane region" description="Helical" evidence="2">
    <location>
        <begin position="98"/>
        <end position="116"/>
    </location>
</feature>
<accession>A0A939DCS3</accession>
<dbReference type="RefSeq" id="WP_206558985.1">
    <property type="nucleotide sequence ID" value="NZ_JAFKCZ010000002.1"/>
</dbReference>
<comment type="caution">
    <text evidence="3">The sequence shown here is derived from an EMBL/GenBank/DDBJ whole genome shotgun (WGS) entry which is preliminary data.</text>
</comment>
<reference evidence="3" key="1">
    <citation type="submission" date="2021-02" db="EMBL/GenBank/DDBJ databases">
        <title>PHA producing bacteria isolated from coastal sediment in Guangdong, Shenzhen.</title>
        <authorList>
            <person name="Zheng W."/>
            <person name="Yu S."/>
            <person name="Huang Y."/>
        </authorList>
    </citation>
    <scope>NUCLEOTIDE SEQUENCE</scope>
    <source>
        <strain evidence="3">TN14-10</strain>
    </source>
</reference>
<dbReference type="GO" id="GO:0005886">
    <property type="term" value="C:plasma membrane"/>
    <property type="evidence" value="ECO:0007669"/>
    <property type="project" value="UniProtKB-SubCell"/>
</dbReference>
<dbReference type="Proteomes" id="UP000664303">
    <property type="component" value="Unassembled WGS sequence"/>
</dbReference>
<comment type="subcellular location">
    <subcellularLocation>
        <location evidence="1">Cell inner membrane</location>
        <topology evidence="1">Multi-pass membrane protein</topology>
    </subcellularLocation>
</comment>